<dbReference type="AlphaFoldDB" id="T1C511"/>
<reference evidence="1" key="2">
    <citation type="journal article" date="2014" name="ISME J.">
        <title>Microbial stratification in low pH oxic and suboxic macroscopic growths along an acid mine drainage.</title>
        <authorList>
            <person name="Mendez-Garcia C."/>
            <person name="Mesa V."/>
            <person name="Sprenger R.R."/>
            <person name="Richter M."/>
            <person name="Diez M.S."/>
            <person name="Solano J."/>
            <person name="Bargiela R."/>
            <person name="Golyshina O.V."/>
            <person name="Manteca A."/>
            <person name="Ramos J.L."/>
            <person name="Gallego J.R."/>
            <person name="Llorente I."/>
            <person name="Martins Dos Santos V.A."/>
            <person name="Jensen O.N."/>
            <person name="Pelaez A.I."/>
            <person name="Sanchez J."/>
            <person name="Ferrer M."/>
        </authorList>
    </citation>
    <scope>NUCLEOTIDE SEQUENCE</scope>
</reference>
<dbReference type="EMBL" id="AUZX01006981">
    <property type="protein sequence ID" value="EQD61190.1"/>
    <property type="molecule type" value="Genomic_DNA"/>
</dbReference>
<dbReference type="InterPro" id="IPR011256">
    <property type="entry name" value="Reg_factor_effector_dom_sf"/>
</dbReference>
<comment type="caution">
    <text evidence="1">The sequence shown here is derived from an EMBL/GenBank/DDBJ whole genome shotgun (WGS) entry which is preliminary data.</text>
</comment>
<organism evidence="1">
    <name type="scientific">mine drainage metagenome</name>
    <dbReference type="NCBI Taxonomy" id="410659"/>
    <lineage>
        <taxon>unclassified sequences</taxon>
        <taxon>metagenomes</taxon>
        <taxon>ecological metagenomes</taxon>
    </lineage>
</organism>
<sequence>MIDTPHLTDSAEQIAAVIHLDIPRAEMMQAFGPAVNELLAALAAQGIAPQGAAFAHHLAMTPERFNFELGFFVGAPVA</sequence>
<gene>
    <name evidence="1" type="ORF">B1A_09797</name>
</gene>
<dbReference type="Gene3D" id="3.20.80.10">
    <property type="entry name" value="Regulatory factor, effector binding domain"/>
    <property type="match status" value="1"/>
</dbReference>
<name>T1C511_9ZZZZ</name>
<accession>T1C511</accession>
<reference evidence="1" key="1">
    <citation type="submission" date="2013-08" db="EMBL/GenBank/DDBJ databases">
        <authorList>
            <person name="Mendez C."/>
            <person name="Richter M."/>
            <person name="Ferrer M."/>
            <person name="Sanchez J."/>
        </authorList>
    </citation>
    <scope>NUCLEOTIDE SEQUENCE</scope>
</reference>
<proteinExistence type="predicted"/>
<evidence type="ECO:0000313" key="1">
    <source>
        <dbReference type="EMBL" id="EQD61190.1"/>
    </source>
</evidence>
<feature type="non-terminal residue" evidence="1">
    <location>
        <position position="78"/>
    </location>
</feature>
<protein>
    <submittedName>
        <fullName evidence="1">Transcriptional activator ligand binding domain protein</fullName>
    </submittedName>
</protein>